<dbReference type="AlphaFoldDB" id="A0A412AV94"/>
<reference evidence="2 3" key="1">
    <citation type="submission" date="2018-08" db="EMBL/GenBank/DDBJ databases">
        <title>A genome reference for cultivated species of the human gut microbiota.</title>
        <authorList>
            <person name="Zou Y."/>
            <person name="Xue W."/>
            <person name="Luo G."/>
        </authorList>
    </citation>
    <scope>NUCLEOTIDE SEQUENCE [LARGE SCALE GENOMIC DNA]</scope>
    <source>
        <strain evidence="2 3">AF28-26</strain>
    </source>
</reference>
<gene>
    <name evidence="2" type="ORF">DWY99_11300</name>
</gene>
<name>A0A412AV94_9FIRM</name>
<keyword evidence="1" id="KW-1133">Transmembrane helix</keyword>
<sequence>MPVHFLTAKFKILKAIFYSALRFSGANQLLSAQKAVSRQSYGKLRKQKRTGLFFIVSDPPPSFKLKNCLQRTGRGFSFVVFSVPLTFLPIGTIISR</sequence>
<organism evidence="2 3">
    <name type="scientific">[Clostridium] leptum</name>
    <dbReference type="NCBI Taxonomy" id="1535"/>
    <lineage>
        <taxon>Bacteria</taxon>
        <taxon>Bacillati</taxon>
        <taxon>Bacillota</taxon>
        <taxon>Clostridia</taxon>
        <taxon>Eubacteriales</taxon>
        <taxon>Oscillospiraceae</taxon>
        <taxon>Oscillospiraceae incertae sedis</taxon>
    </lineage>
</organism>
<proteinExistence type="predicted"/>
<accession>A0A412AV94</accession>
<comment type="caution">
    <text evidence="2">The sequence shown here is derived from an EMBL/GenBank/DDBJ whole genome shotgun (WGS) entry which is preliminary data.</text>
</comment>
<feature type="transmembrane region" description="Helical" evidence="1">
    <location>
        <begin position="75"/>
        <end position="94"/>
    </location>
</feature>
<dbReference type="Proteomes" id="UP000284751">
    <property type="component" value="Unassembled WGS sequence"/>
</dbReference>
<evidence type="ECO:0000313" key="2">
    <source>
        <dbReference type="EMBL" id="RGQ36689.1"/>
    </source>
</evidence>
<evidence type="ECO:0000313" key="3">
    <source>
        <dbReference type="Proteomes" id="UP000284751"/>
    </source>
</evidence>
<protein>
    <submittedName>
        <fullName evidence="2">Uncharacterized protein</fullName>
    </submittedName>
</protein>
<dbReference type="EMBL" id="QRTC01000052">
    <property type="protein sequence ID" value="RGQ36689.1"/>
    <property type="molecule type" value="Genomic_DNA"/>
</dbReference>
<keyword evidence="1" id="KW-0472">Membrane</keyword>
<keyword evidence="1" id="KW-0812">Transmembrane</keyword>
<evidence type="ECO:0000256" key="1">
    <source>
        <dbReference type="SAM" id="Phobius"/>
    </source>
</evidence>